<keyword evidence="2" id="KW-1185">Reference proteome</keyword>
<feature type="non-terminal residue" evidence="1">
    <location>
        <position position="1"/>
    </location>
</feature>
<accession>A0A8T0DPC8</accession>
<dbReference type="AlphaFoldDB" id="A0A8T0DPC8"/>
<gene>
    <name evidence="1" type="ORF">P879_02883</name>
</gene>
<comment type="caution">
    <text evidence="1">The sequence shown here is derived from an EMBL/GenBank/DDBJ whole genome shotgun (WGS) entry which is preliminary data.</text>
</comment>
<dbReference type="OrthoDB" id="6227234at2759"/>
<evidence type="ECO:0000313" key="2">
    <source>
        <dbReference type="Proteomes" id="UP000699462"/>
    </source>
</evidence>
<protein>
    <submittedName>
        <fullName evidence="1">Uncharacterized protein</fullName>
    </submittedName>
</protein>
<name>A0A8T0DPC8_9TREM</name>
<organism evidence="1 2">
    <name type="scientific">Paragonimus westermani</name>
    <dbReference type="NCBI Taxonomy" id="34504"/>
    <lineage>
        <taxon>Eukaryota</taxon>
        <taxon>Metazoa</taxon>
        <taxon>Spiralia</taxon>
        <taxon>Lophotrochozoa</taxon>
        <taxon>Platyhelminthes</taxon>
        <taxon>Trematoda</taxon>
        <taxon>Digenea</taxon>
        <taxon>Plagiorchiida</taxon>
        <taxon>Troglotremata</taxon>
        <taxon>Troglotrematidae</taxon>
        <taxon>Paragonimus</taxon>
    </lineage>
</organism>
<reference evidence="1 2" key="1">
    <citation type="submission" date="2019-07" db="EMBL/GenBank/DDBJ databases">
        <title>Annotation for the trematode Paragonimus westermani.</title>
        <authorList>
            <person name="Choi Y.-J."/>
        </authorList>
    </citation>
    <scope>NUCLEOTIDE SEQUENCE [LARGE SCALE GENOMIC DNA]</scope>
    <source>
        <strain evidence="1">180907_Pwestermani</strain>
    </source>
</reference>
<dbReference type="EMBL" id="JTDF01001748">
    <property type="protein sequence ID" value="KAF8569593.1"/>
    <property type="molecule type" value="Genomic_DNA"/>
</dbReference>
<dbReference type="Proteomes" id="UP000699462">
    <property type="component" value="Unassembled WGS sequence"/>
</dbReference>
<proteinExistence type="predicted"/>
<sequence length="365" mass="40563">KTTSVSYSCLTSNVTTPCRSVPRKFTYDFPEFKLSALSCIDRDDPRLWPFRGPILLQAGYYSIPCTVSIPATQHPTVVLRQNVSSTQWFVLDHSYAFHATLGFRLNESDEDTTVKTKSLPLKIASCGPLPKQLPTGDPIPAVNEAFVLNGVELLIQANSLVVQDGDSLHFYLLTNKPGSIKTVKALLLQIFHVPSMKMGDEKSLYAATKYPSNVVLRAQSATVHLQEGFQSPFTGKAETTAKRTIILHSSRQSGVNVTDGTVPSNQYSEARELANLSRHRRLAGCMLTIEVPVQTIPQVNMEDIRISYYVRIIITFGRKITTCSFPVSIVSTQVEDYVQEYIPTAPSLEDRALLKLNRYKPCTVS</sequence>
<evidence type="ECO:0000313" key="1">
    <source>
        <dbReference type="EMBL" id="KAF8569593.1"/>
    </source>
</evidence>